<name>A0A3L6TNA9_PANMI</name>
<reference evidence="2" key="1">
    <citation type="journal article" date="2019" name="Nat. Commun.">
        <title>The genome of broomcorn millet.</title>
        <authorList>
            <person name="Zou C."/>
            <person name="Miki D."/>
            <person name="Li D."/>
            <person name="Tang Q."/>
            <person name="Xiao L."/>
            <person name="Rajput S."/>
            <person name="Deng P."/>
            <person name="Jia W."/>
            <person name="Huang R."/>
            <person name="Zhang M."/>
            <person name="Sun Y."/>
            <person name="Hu J."/>
            <person name="Fu X."/>
            <person name="Schnable P.S."/>
            <person name="Li F."/>
            <person name="Zhang H."/>
            <person name="Feng B."/>
            <person name="Zhu X."/>
            <person name="Liu R."/>
            <person name="Schnable J.C."/>
            <person name="Zhu J.-K."/>
            <person name="Zhang H."/>
        </authorList>
    </citation>
    <scope>NUCLEOTIDE SEQUENCE [LARGE SCALE GENOMIC DNA]</scope>
</reference>
<gene>
    <name evidence="1" type="ORF">C2845_PM01G43520</name>
</gene>
<accession>A0A3L6TNA9</accession>
<protein>
    <submittedName>
        <fullName evidence="1">Uncharacterized protein</fullName>
    </submittedName>
</protein>
<evidence type="ECO:0000313" key="1">
    <source>
        <dbReference type="EMBL" id="RLN40668.1"/>
    </source>
</evidence>
<organism evidence="1 2">
    <name type="scientific">Panicum miliaceum</name>
    <name type="common">Proso millet</name>
    <name type="synonym">Broomcorn millet</name>
    <dbReference type="NCBI Taxonomy" id="4540"/>
    <lineage>
        <taxon>Eukaryota</taxon>
        <taxon>Viridiplantae</taxon>
        <taxon>Streptophyta</taxon>
        <taxon>Embryophyta</taxon>
        <taxon>Tracheophyta</taxon>
        <taxon>Spermatophyta</taxon>
        <taxon>Magnoliopsida</taxon>
        <taxon>Liliopsida</taxon>
        <taxon>Poales</taxon>
        <taxon>Poaceae</taxon>
        <taxon>PACMAD clade</taxon>
        <taxon>Panicoideae</taxon>
        <taxon>Panicodae</taxon>
        <taxon>Paniceae</taxon>
        <taxon>Panicinae</taxon>
        <taxon>Panicum</taxon>
        <taxon>Panicum sect. Panicum</taxon>
    </lineage>
</organism>
<sequence>MTGMRRHMGIDALTLVGDAKAAGNRSADNCVVLVRVNDRQLQACLRKAIAET</sequence>
<comment type="caution">
    <text evidence="1">The sequence shown here is derived from an EMBL/GenBank/DDBJ whole genome shotgun (WGS) entry which is preliminary data.</text>
</comment>
<proteinExistence type="predicted"/>
<dbReference type="EMBL" id="PQIB02000001">
    <property type="protein sequence ID" value="RLN40668.1"/>
    <property type="molecule type" value="Genomic_DNA"/>
</dbReference>
<evidence type="ECO:0000313" key="2">
    <source>
        <dbReference type="Proteomes" id="UP000275267"/>
    </source>
</evidence>
<keyword evidence="2" id="KW-1185">Reference proteome</keyword>
<dbReference type="AlphaFoldDB" id="A0A3L6TNA9"/>
<dbReference type="Proteomes" id="UP000275267">
    <property type="component" value="Unassembled WGS sequence"/>
</dbReference>